<feature type="domain" description="DUF7918" evidence="2">
    <location>
        <begin position="10"/>
        <end position="210"/>
    </location>
</feature>
<proteinExistence type="predicted"/>
<dbReference type="AlphaFoldDB" id="A0A5N5QN68"/>
<organism evidence="3 4">
    <name type="scientific">Ceratobasidium theobromae</name>
    <dbReference type="NCBI Taxonomy" id="1582974"/>
    <lineage>
        <taxon>Eukaryota</taxon>
        <taxon>Fungi</taxon>
        <taxon>Dikarya</taxon>
        <taxon>Basidiomycota</taxon>
        <taxon>Agaricomycotina</taxon>
        <taxon>Agaricomycetes</taxon>
        <taxon>Cantharellales</taxon>
        <taxon>Ceratobasidiaceae</taxon>
        <taxon>Ceratobasidium</taxon>
    </lineage>
</organism>
<evidence type="ECO:0000313" key="3">
    <source>
        <dbReference type="EMBL" id="KAB5593013.1"/>
    </source>
</evidence>
<sequence length="281" mass="31201">MGILAWITDSEGTQLPEYQIKEIDDETMECWIPSTEGTNFEIKWRVVGDPQPGLDICAYLLLDGISMTGGIQRVSQIAEGAVGRLHQEYTGTSTARLYQFGKRILTDTDNRATLTMGLLENLNTIQVQFQWGHREKSTPRLVFHTPQEVGPIYERATKKGHAGSAELGKVVDAPAPLQAVFKAEQDIRPRIFIFRYGSKDWLRAQEIIPCSPPPDSPGARNGQKRPRSSTQGTIDIDDLETDDDDQAAVTKHTAPAPTISIKKRRMANDGPDVKPKLEPGH</sequence>
<dbReference type="PANTHER" id="PTHR36223:SF1">
    <property type="entry name" value="TRANSCRIPTION ELONGATION FACTOR EAF N-TERMINAL DOMAIN-CONTAINING PROTEIN"/>
    <property type="match status" value="1"/>
</dbReference>
<gene>
    <name evidence="3" type="ORF">CTheo_3567</name>
</gene>
<feature type="compositionally biased region" description="Acidic residues" evidence="1">
    <location>
        <begin position="235"/>
        <end position="246"/>
    </location>
</feature>
<reference evidence="3 4" key="1">
    <citation type="journal article" date="2019" name="Fungal Biol. Biotechnol.">
        <title>Draft genome sequence of fastidious pathogen Ceratobasidium theobromae, which causes vascular-streak dieback in Theobroma cacao.</title>
        <authorList>
            <person name="Ali S.S."/>
            <person name="Asman A."/>
            <person name="Shao J."/>
            <person name="Firmansyah A.P."/>
            <person name="Susilo A.W."/>
            <person name="Rosmana A."/>
            <person name="McMahon P."/>
            <person name="Junaid M."/>
            <person name="Guest D."/>
            <person name="Kheng T.Y."/>
            <person name="Meinhardt L.W."/>
            <person name="Bailey B.A."/>
        </authorList>
    </citation>
    <scope>NUCLEOTIDE SEQUENCE [LARGE SCALE GENOMIC DNA]</scope>
    <source>
        <strain evidence="3 4">CT2</strain>
    </source>
</reference>
<comment type="caution">
    <text evidence="3">The sequence shown here is derived from an EMBL/GenBank/DDBJ whole genome shotgun (WGS) entry which is preliminary data.</text>
</comment>
<dbReference type="EMBL" id="SSOP01000048">
    <property type="protein sequence ID" value="KAB5593013.1"/>
    <property type="molecule type" value="Genomic_DNA"/>
</dbReference>
<dbReference type="Pfam" id="PF25534">
    <property type="entry name" value="DUF7918"/>
    <property type="match status" value="1"/>
</dbReference>
<name>A0A5N5QN68_9AGAM</name>
<dbReference type="PANTHER" id="PTHR36223">
    <property type="entry name" value="BETA-LACTAMASE-TYPE TRANSPEPTIDASE FOLD DOMAIN CONTAINING PROTEIN"/>
    <property type="match status" value="1"/>
</dbReference>
<feature type="region of interest" description="Disordered" evidence="1">
    <location>
        <begin position="209"/>
        <end position="281"/>
    </location>
</feature>
<evidence type="ECO:0000256" key="1">
    <source>
        <dbReference type="SAM" id="MobiDB-lite"/>
    </source>
</evidence>
<keyword evidence="4" id="KW-1185">Reference proteome</keyword>
<protein>
    <recommendedName>
        <fullName evidence="2">DUF7918 domain-containing protein</fullName>
    </recommendedName>
</protein>
<accession>A0A5N5QN68</accession>
<evidence type="ECO:0000313" key="4">
    <source>
        <dbReference type="Proteomes" id="UP000383932"/>
    </source>
</evidence>
<feature type="compositionally biased region" description="Basic and acidic residues" evidence="1">
    <location>
        <begin position="271"/>
        <end position="281"/>
    </location>
</feature>
<evidence type="ECO:0000259" key="2">
    <source>
        <dbReference type="Pfam" id="PF25534"/>
    </source>
</evidence>
<dbReference type="InterPro" id="IPR057678">
    <property type="entry name" value="DUF7918"/>
</dbReference>
<dbReference type="OrthoDB" id="3364132at2759"/>
<dbReference type="Proteomes" id="UP000383932">
    <property type="component" value="Unassembled WGS sequence"/>
</dbReference>